<reference evidence="1 2" key="1">
    <citation type="submission" date="2014-02" db="EMBL/GenBank/DDBJ databases">
        <authorList>
            <person name="Sears C."/>
            <person name="Carroll K."/>
            <person name="Sack B.R."/>
            <person name="Qadri F."/>
            <person name="Myers L.L."/>
            <person name="Chung G.-T."/>
            <person name="Escheverria P."/>
            <person name="Fraser C.M."/>
            <person name="Sadzewicz L."/>
            <person name="Shefchek K.A."/>
            <person name="Tallon L."/>
            <person name="Das S.P."/>
            <person name="Daugherty S."/>
            <person name="Mongodin E.F."/>
        </authorList>
    </citation>
    <scope>NUCLEOTIDE SEQUENCE [LARGE SCALE GENOMIC DNA]</scope>
    <source>
        <strain evidence="2">3998T(B)3</strain>
    </source>
</reference>
<dbReference type="EMBL" id="JGDB01000078">
    <property type="protein sequence ID" value="EXY91170.1"/>
    <property type="molecule type" value="Genomic_DNA"/>
</dbReference>
<dbReference type="Proteomes" id="UP000020773">
    <property type="component" value="Unassembled WGS sequence"/>
</dbReference>
<evidence type="ECO:0000313" key="1">
    <source>
        <dbReference type="EMBL" id="EXY91170.1"/>
    </source>
</evidence>
<name>A0A015XEZ7_BACFG</name>
<sequence>MSMKYYPKGWHTYKFLVTPQELKDILRGFHIVIYNRRVPVDYIESNFANFVRDYESFYRLLTSGEKIEHIVIDNLLTGFSNNLSKCAYKVPFQDSNDGLWYKTEDFIEPCVGFNLFAFYLDEEHKLQTKFSYINFPENIMGVQLEYPKKIYSIEENREILCNELENYNDVYQVVVERIKQLCKNLTITIGENVHRTKVKISPTALKDIEGSHFIKVNNCIIK</sequence>
<protein>
    <submittedName>
        <fullName evidence="1">Uncharacterized protein</fullName>
    </submittedName>
</protein>
<evidence type="ECO:0000313" key="2">
    <source>
        <dbReference type="Proteomes" id="UP000020773"/>
    </source>
</evidence>
<gene>
    <name evidence="1" type="ORF">M125_2122</name>
</gene>
<comment type="caution">
    <text evidence="1">The sequence shown here is derived from an EMBL/GenBank/DDBJ whole genome shotgun (WGS) entry which is preliminary data.</text>
</comment>
<dbReference type="PATRIC" id="fig|1339316.3.peg.2041"/>
<organism evidence="1 2">
    <name type="scientific">Bacteroides fragilis str. 3998T(B)3</name>
    <dbReference type="NCBI Taxonomy" id="1339316"/>
    <lineage>
        <taxon>Bacteria</taxon>
        <taxon>Pseudomonadati</taxon>
        <taxon>Bacteroidota</taxon>
        <taxon>Bacteroidia</taxon>
        <taxon>Bacteroidales</taxon>
        <taxon>Bacteroidaceae</taxon>
        <taxon>Bacteroides</taxon>
    </lineage>
</organism>
<dbReference type="RefSeq" id="WP_149921554.1">
    <property type="nucleotide sequence ID" value="NZ_JGDB01000078.1"/>
</dbReference>
<proteinExistence type="predicted"/>
<dbReference type="AlphaFoldDB" id="A0A015XEZ7"/>
<accession>A0A015XEZ7</accession>